<feature type="site" description="Transition state stabilizer" evidence="4">
    <location>
        <position position="21"/>
    </location>
</feature>
<sequence>MSREKKLRTAAVVLAAGSGKRMESSTKKQYMLIAGKPVIYYSLKTFQESFVDEIVLVVSPGDAMYCKKEIVEKYGFSKVQHIVEGGKERYHSVAIGLDSISSCDFVFIHDGARPVVTEDILERALCCVREYEACVVGMPVKDTIKIADREGNIASTPERKLVWTIQTPQAFALPLIKGAYQNLLQKEKELLKAGISVTDDAMVIETLTGHPVRLVEGSYENIKITTPEDIQIAEHLLLHK</sequence>
<dbReference type="GO" id="GO:0050518">
    <property type="term" value="F:2-C-methyl-D-erythritol 4-phosphate cytidylyltransferase activity"/>
    <property type="evidence" value="ECO:0007669"/>
    <property type="project" value="UniProtKB-UniRule"/>
</dbReference>
<dbReference type="Gene3D" id="3.90.550.10">
    <property type="entry name" value="Spore Coat Polysaccharide Biosynthesis Protein SpsA, Chain A"/>
    <property type="match status" value="1"/>
</dbReference>
<dbReference type="InterPro" id="IPR029044">
    <property type="entry name" value="Nucleotide-diphossugar_trans"/>
</dbReference>
<dbReference type="PANTHER" id="PTHR32125">
    <property type="entry name" value="2-C-METHYL-D-ERYTHRITOL 4-PHOSPHATE CYTIDYLYLTRANSFERASE, CHLOROPLASTIC"/>
    <property type="match status" value="1"/>
</dbReference>
<dbReference type="FunFam" id="3.90.550.10:FF:000003">
    <property type="entry name" value="2-C-methyl-D-erythritol 4-phosphate cytidylyltransferase"/>
    <property type="match status" value="1"/>
</dbReference>
<evidence type="ECO:0000313" key="5">
    <source>
        <dbReference type="EMBL" id="NBJ94495.1"/>
    </source>
</evidence>
<dbReference type="NCBIfam" id="TIGR00453">
    <property type="entry name" value="ispD"/>
    <property type="match status" value="1"/>
</dbReference>
<comment type="pathway">
    <text evidence="4">Isoprenoid biosynthesis; isopentenyl diphosphate biosynthesis via DXP pathway; isopentenyl diphosphate from 1-deoxy-D-xylulose 5-phosphate: step 2/6.</text>
</comment>
<protein>
    <recommendedName>
        <fullName evidence="4">2-C-methyl-D-erythritol 4-phosphate cytidylyltransferase</fullName>
        <ecNumber evidence="4">2.7.7.60</ecNumber>
    </recommendedName>
    <alternativeName>
        <fullName evidence="4">4-diphosphocytidyl-2C-methyl-D-erythritol synthase</fullName>
    </alternativeName>
    <alternativeName>
        <fullName evidence="4">MEP cytidylyltransferase</fullName>
        <shortName evidence="4">MCT</shortName>
    </alternativeName>
</protein>
<keyword evidence="6" id="KW-1185">Reference proteome</keyword>
<dbReference type="InterPro" id="IPR034683">
    <property type="entry name" value="IspD/TarI"/>
</dbReference>
<name>A0A9X5GU53_9FIRM</name>
<evidence type="ECO:0000256" key="1">
    <source>
        <dbReference type="ARBA" id="ARBA00022679"/>
    </source>
</evidence>
<keyword evidence="2 4" id="KW-0548">Nucleotidyltransferase</keyword>
<comment type="function">
    <text evidence="4">Catalyzes the formation of 4-diphosphocytidyl-2-C-methyl-D-erythritol from CTP and 2-C-methyl-D-erythritol 4-phosphate (MEP).</text>
</comment>
<dbReference type="InterPro" id="IPR001228">
    <property type="entry name" value="IspD"/>
</dbReference>
<evidence type="ECO:0000256" key="4">
    <source>
        <dbReference type="HAMAP-Rule" id="MF_00108"/>
    </source>
</evidence>
<proteinExistence type="inferred from homology"/>
<comment type="caution">
    <text evidence="5">The sequence shown here is derived from an EMBL/GenBank/DDBJ whole genome shotgun (WGS) entry which is preliminary data.</text>
</comment>
<dbReference type="EMBL" id="QZDT01000040">
    <property type="protein sequence ID" value="NBJ94495.1"/>
    <property type="molecule type" value="Genomic_DNA"/>
</dbReference>
<keyword evidence="3 4" id="KW-0414">Isoprene biosynthesis</keyword>
<evidence type="ECO:0000256" key="3">
    <source>
        <dbReference type="ARBA" id="ARBA00023229"/>
    </source>
</evidence>
<keyword evidence="1 4" id="KW-0808">Transferase</keyword>
<comment type="similarity">
    <text evidence="4">Belongs to the IspD/TarI cytidylyltransferase family. IspD subfamily.</text>
</comment>
<dbReference type="GO" id="GO:0019288">
    <property type="term" value="P:isopentenyl diphosphate biosynthetic process, methylerythritol 4-phosphate pathway"/>
    <property type="evidence" value="ECO:0007669"/>
    <property type="project" value="UniProtKB-UniRule"/>
</dbReference>
<feature type="site" description="Transition state stabilizer" evidence="4">
    <location>
        <position position="28"/>
    </location>
</feature>
<feature type="site" description="Positions MEP for the nucleophilic attack" evidence="4">
    <location>
        <position position="223"/>
    </location>
</feature>
<dbReference type="HAMAP" id="MF_00108">
    <property type="entry name" value="IspD"/>
    <property type="match status" value="1"/>
</dbReference>
<dbReference type="EC" id="2.7.7.60" evidence="4"/>
<gene>
    <name evidence="4 5" type="primary">ispD</name>
    <name evidence="5" type="ORF">D5281_18375</name>
</gene>
<accession>A0A9X5GU53</accession>
<dbReference type="InterPro" id="IPR050088">
    <property type="entry name" value="IspD/TarI_cytidylyltransf_bact"/>
</dbReference>
<dbReference type="OrthoDB" id="9806837at2"/>
<evidence type="ECO:0000256" key="2">
    <source>
        <dbReference type="ARBA" id="ARBA00022695"/>
    </source>
</evidence>
<dbReference type="AlphaFoldDB" id="A0A9X5GU53"/>
<dbReference type="Pfam" id="PF01128">
    <property type="entry name" value="IspD"/>
    <property type="match status" value="1"/>
</dbReference>
<dbReference type="RefSeq" id="WP_160561520.1">
    <property type="nucleotide sequence ID" value="NZ_QZDT01000040.1"/>
</dbReference>
<dbReference type="SUPFAM" id="SSF53448">
    <property type="entry name" value="Nucleotide-diphospho-sugar transferases"/>
    <property type="match status" value="1"/>
</dbReference>
<reference evidence="5" key="1">
    <citation type="submission" date="2018-09" db="EMBL/GenBank/DDBJ databases">
        <title>Murine metabolic-syndrome-specific gut microbial biobank.</title>
        <authorList>
            <person name="Liu C."/>
        </authorList>
    </citation>
    <scope>NUCLEOTIDE SEQUENCE</scope>
    <source>
        <strain evidence="5">D42-62</strain>
    </source>
</reference>
<organism evidence="5 6">
    <name type="scientific">Parablautia muri</name>
    <dbReference type="NCBI Taxonomy" id="2320879"/>
    <lineage>
        <taxon>Bacteria</taxon>
        <taxon>Bacillati</taxon>
        <taxon>Bacillota</taxon>
        <taxon>Clostridia</taxon>
        <taxon>Lachnospirales</taxon>
        <taxon>Lachnospiraceae</taxon>
        <taxon>Parablautia</taxon>
    </lineage>
</organism>
<comment type="catalytic activity">
    <reaction evidence="4">
        <text>2-C-methyl-D-erythritol 4-phosphate + CTP + H(+) = 4-CDP-2-C-methyl-D-erythritol + diphosphate</text>
        <dbReference type="Rhea" id="RHEA:13429"/>
        <dbReference type="ChEBI" id="CHEBI:15378"/>
        <dbReference type="ChEBI" id="CHEBI:33019"/>
        <dbReference type="ChEBI" id="CHEBI:37563"/>
        <dbReference type="ChEBI" id="CHEBI:57823"/>
        <dbReference type="ChEBI" id="CHEBI:58262"/>
        <dbReference type="EC" id="2.7.7.60"/>
    </reaction>
</comment>
<dbReference type="CDD" id="cd02516">
    <property type="entry name" value="CDP-ME_synthetase"/>
    <property type="match status" value="1"/>
</dbReference>
<feature type="site" description="Positions MEP for the nucleophilic attack" evidence="4">
    <location>
        <position position="159"/>
    </location>
</feature>
<evidence type="ECO:0000313" key="6">
    <source>
        <dbReference type="Proteomes" id="UP001154420"/>
    </source>
</evidence>
<dbReference type="Proteomes" id="UP001154420">
    <property type="component" value="Unassembled WGS sequence"/>
</dbReference>
<dbReference type="PANTHER" id="PTHR32125:SF4">
    <property type="entry name" value="2-C-METHYL-D-ERYTHRITOL 4-PHOSPHATE CYTIDYLYLTRANSFERASE, CHLOROPLASTIC"/>
    <property type="match status" value="1"/>
</dbReference>